<dbReference type="InterPro" id="IPR004089">
    <property type="entry name" value="MCPsignal_dom"/>
</dbReference>
<evidence type="ECO:0000259" key="6">
    <source>
        <dbReference type="PROSITE" id="PS50885"/>
    </source>
</evidence>
<dbReference type="CDD" id="cd11386">
    <property type="entry name" value="MCP_signal"/>
    <property type="match status" value="1"/>
</dbReference>
<dbReference type="InterPro" id="IPR051310">
    <property type="entry name" value="MCP_chemotaxis"/>
</dbReference>
<dbReference type="GO" id="GO:0005886">
    <property type="term" value="C:plasma membrane"/>
    <property type="evidence" value="ECO:0007669"/>
    <property type="project" value="TreeGrafter"/>
</dbReference>
<comment type="similarity">
    <text evidence="2">Belongs to the methyl-accepting chemotaxis (MCP) protein family.</text>
</comment>
<dbReference type="PANTHER" id="PTHR43531:SF11">
    <property type="entry name" value="METHYL-ACCEPTING CHEMOTAXIS PROTEIN 3"/>
    <property type="match status" value="1"/>
</dbReference>
<sequence length="634" mass="70162">MKENMRSVFIFVFISIAVSITALIFVTLCLRSASESLAEATISRYESYLLADEMRQSSDDLTRLARTYVISGGDPKWENQYFEILAIRDGKRPRPKHYENIYWDFVAAGNLNPRPREKQIALLDLMKEKGFSERELAKLDEAKFISDALVKTETIAMNMVKGLYPDKEGNFTIRKTPNLEEARRLMHNDEYHVNKAKIMKPVSEFFEFLDERTQKKVDEAIFNQNFWIYIVIFVVILTLVILSYAGFQIRLLFLYLGGEPAYANGIVSEVTKGNLNVEILTKPNDKISMLYSIQGMVSRLQLMIRETQYVVDQAGKGNLKTRVVLDNQHGFAKELGSSINLLAETSSKIIDDVNHVLVAMSEGDLTQRVSTHYLGDFETLANSLNDALRKLSNALSEVRSSAVVISQASSQISVTSQSLAEATSEQASNIEQTTAAVEEMSASISQTNQNARITDEIAKQSASNAVKGGDSVNATVIAMSKISEKISIINEITSQTNLLALNAAIEAARAGEQGMGFAVVASEVGKLAERSQASAKEISELANKSLMTAKEAGVLLDEIVPSITKTASLVQEISDSSREQAMGVQQITDAMTQVNESTQNNAASSEELSATANEMSRQSEHLMVLVEQFRFRVN</sequence>
<evidence type="ECO:0000313" key="8">
    <source>
        <dbReference type="Proteomes" id="UP000297609"/>
    </source>
</evidence>
<dbReference type="RefSeq" id="WP_135620355.1">
    <property type="nucleotide sequence ID" value="NZ_RQGG01000043.1"/>
</dbReference>
<feature type="domain" description="HAMP" evidence="6">
    <location>
        <begin position="344"/>
        <end position="396"/>
    </location>
</feature>
<keyword evidence="4" id="KW-0472">Membrane</keyword>
<organism evidence="7 8">
    <name type="scientific">Leptospira kemamanensis</name>
    <dbReference type="NCBI Taxonomy" id="2484942"/>
    <lineage>
        <taxon>Bacteria</taxon>
        <taxon>Pseudomonadati</taxon>
        <taxon>Spirochaetota</taxon>
        <taxon>Spirochaetia</taxon>
        <taxon>Leptospirales</taxon>
        <taxon>Leptospiraceae</taxon>
        <taxon>Leptospira</taxon>
    </lineage>
</organism>
<dbReference type="Pfam" id="PF00015">
    <property type="entry name" value="MCPsignal"/>
    <property type="match status" value="1"/>
</dbReference>
<dbReference type="PROSITE" id="PS50885">
    <property type="entry name" value="HAMP"/>
    <property type="match status" value="1"/>
</dbReference>
<dbReference type="GO" id="GO:0004888">
    <property type="term" value="F:transmembrane signaling receptor activity"/>
    <property type="evidence" value="ECO:0007669"/>
    <property type="project" value="TreeGrafter"/>
</dbReference>
<keyword evidence="1" id="KW-0145">Chemotaxis</keyword>
<dbReference type="Gene3D" id="1.20.120.1530">
    <property type="match status" value="1"/>
</dbReference>
<protein>
    <submittedName>
        <fullName evidence="7">Methyl-accepting chemotaxis protein</fullName>
    </submittedName>
</protein>
<dbReference type="AlphaFoldDB" id="A0A4R9JPU6"/>
<evidence type="ECO:0000313" key="7">
    <source>
        <dbReference type="EMBL" id="TGL48683.1"/>
    </source>
</evidence>
<name>A0A4R9JPU6_9LEPT</name>
<evidence type="ECO:0000256" key="3">
    <source>
        <dbReference type="PROSITE-ProRule" id="PRU00284"/>
    </source>
</evidence>
<dbReference type="PANTHER" id="PTHR43531">
    <property type="entry name" value="PROTEIN ICFG"/>
    <property type="match status" value="1"/>
</dbReference>
<dbReference type="OrthoDB" id="334703at2"/>
<dbReference type="Pfam" id="PF18947">
    <property type="entry name" value="HAMP_2"/>
    <property type="match status" value="1"/>
</dbReference>
<feature type="transmembrane region" description="Helical" evidence="4">
    <location>
        <begin position="226"/>
        <end position="247"/>
    </location>
</feature>
<reference evidence="7" key="1">
    <citation type="journal article" date="2019" name="PLoS Negl. Trop. Dis.">
        <title>Revisiting the worldwide diversity of Leptospira species in the environment.</title>
        <authorList>
            <person name="Vincent A.T."/>
            <person name="Schiettekatte O."/>
            <person name="Bourhy P."/>
            <person name="Veyrier F.J."/>
            <person name="Picardeau M."/>
        </authorList>
    </citation>
    <scope>NUCLEOTIDE SEQUENCE [LARGE SCALE GENOMIC DNA]</scope>
    <source>
        <strain evidence="7">201702454</strain>
    </source>
</reference>
<feature type="domain" description="Methyl-accepting transducer" evidence="5">
    <location>
        <begin position="401"/>
        <end position="616"/>
    </location>
</feature>
<accession>A0A4R9JPU6</accession>
<evidence type="ECO:0000256" key="2">
    <source>
        <dbReference type="ARBA" id="ARBA00029447"/>
    </source>
</evidence>
<keyword evidence="4" id="KW-0812">Transmembrane</keyword>
<evidence type="ECO:0000256" key="1">
    <source>
        <dbReference type="ARBA" id="ARBA00022500"/>
    </source>
</evidence>
<comment type="caution">
    <text evidence="7">The sequence shown here is derived from an EMBL/GenBank/DDBJ whole genome shotgun (WGS) entry which is preliminary data.</text>
</comment>
<dbReference type="SMART" id="SM00283">
    <property type="entry name" value="MA"/>
    <property type="match status" value="1"/>
</dbReference>
<dbReference type="Proteomes" id="UP000297609">
    <property type="component" value="Unassembled WGS sequence"/>
</dbReference>
<dbReference type="SUPFAM" id="SSF58104">
    <property type="entry name" value="Methyl-accepting chemotaxis protein (MCP) signaling domain"/>
    <property type="match status" value="1"/>
</dbReference>
<keyword evidence="3" id="KW-0807">Transducer</keyword>
<dbReference type="GO" id="GO:0006935">
    <property type="term" value="P:chemotaxis"/>
    <property type="evidence" value="ECO:0007669"/>
    <property type="project" value="UniProtKB-KW"/>
</dbReference>
<dbReference type="PROSITE" id="PS50111">
    <property type="entry name" value="CHEMOTAXIS_TRANSDUC_2"/>
    <property type="match status" value="1"/>
</dbReference>
<feature type="transmembrane region" description="Helical" evidence="4">
    <location>
        <begin position="7"/>
        <end position="28"/>
    </location>
</feature>
<dbReference type="Gene3D" id="1.10.287.950">
    <property type="entry name" value="Methyl-accepting chemotaxis protein"/>
    <property type="match status" value="1"/>
</dbReference>
<proteinExistence type="inferred from homology"/>
<dbReference type="EMBL" id="RQGG01000043">
    <property type="protein sequence ID" value="TGL48683.1"/>
    <property type="molecule type" value="Genomic_DNA"/>
</dbReference>
<gene>
    <name evidence="7" type="ORF">EHQ59_14465</name>
</gene>
<keyword evidence="4" id="KW-1133">Transmembrane helix</keyword>
<dbReference type="InterPro" id="IPR003660">
    <property type="entry name" value="HAMP_dom"/>
</dbReference>
<keyword evidence="8" id="KW-1185">Reference proteome</keyword>
<evidence type="ECO:0000259" key="5">
    <source>
        <dbReference type="PROSITE" id="PS50111"/>
    </source>
</evidence>
<evidence type="ECO:0000256" key="4">
    <source>
        <dbReference type="SAM" id="Phobius"/>
    </source>
</evidence>
<dbReference type="GO" id="GO:0007165">
    <property type="term" value="P:signal transduction"/>
    <property type="evidence" value="ECO:0007669"/>
    <property type="project" value="UniProtKB-KW"/>
</dbReference>